<dbReference type="SUPFAM" id="SSF47384">
    <property type="entry name" value="Homodimeric domain of signal transducing histidine kinase"/>
    <property type="match status" value="1"/>
</dbReference>
<dbReference type="InterPro" id="IPR005467">
    <property type="entry name" value="His_kinase_dom"/>
</dbReference>
<comment type="catalytic activity">
    <reaction evidence="1">
        <text>ATP + protein L-histidine = ADP + protein N-phospho-L-histidine.</text>
        <dbReference type="EC" id="2.7.13.3"/>
    </reaction>
</comment>
<gene>
    <name evidence="11" type="ORF">SAMN05421762_1616</name>
</gene>
<dbReference type="InterPro" id="IPR003594">
    <property type="entry name" value="HATPase_dom"/>
</dbReference>
<dbReference type="EC" id="2.7.13.3" evidence="3"/>
<dbReference type="PROSITE" id="PS50109">
    <property type="entry name" value="HIS_KIN"/>
    <property type="match status" value="1"/>
</dbReference>
<keyword evidence="9" id="KW-0812">Transmembrane</keyword>
<protein>
    <recommendedName>
        <fullName evidence="3">histidine kinase</fullName>
        <ecNumber evidence="3">2.7.13.3</ecNumber>
    </recommendedName>
</protein>
<dbReference type="CDD" id="cd00075">
    <property type="entry name" value="HATPase"/>
    <property type="match status" value="1"/>
</dbReference>
<dbReference type="SMART" id="SM00387">
    <property type="entry name" value="HATPase_c"/>
    <property type="match status" value="1"/>
</dbReference>
<keyword evidence="7 11" id="KW-0418">Kinase</keyword>
<evidence type="ECO:0000256" key="8">
    <source>
        <dbReference type="ARBA" id="ARBA00022840"/>
    </source>
</evidence>
<dbReference type="InterPro" id="IPR036890">
    <property type="entry name" value="HATPase_C_sf"/>
</dbReference>
<keyword evidence="8" id="KW-0067">ATP-binding</keyword>
<dbReference type="Proteomes" id="UP000231644">
    <property type="component" value="Unassembled WGS sequence"/>
</dbReference>
<organism evidence="11 12">
    <name type="scientific">Pseudooceanicola nitratireducens</name>
    <dbReference type="NCBI Taxonomy" id="517719"/>
    <lineage>
        <taxon>Bacteria</taxon>
        <taxon>Pseudomonadati</taxon>
        <taxon>Pseudomonadota</taxon>
        <taxon>Alphaproteobacteria</taxon>
        <taxon>Rhodobacterales</taxon>
        <taxon>Paracoccaceae</taxon>
        <taxon>Pseudooceanicola</taxon>
    </lineage>
</organism>
<evidence type="ECO:0000256" key="7">
    <source>
        <dbReference type="ARBA" id="ARBA00022777"/>
    </source>
</evidence>
<dbReference type="CDD" id="cd00082">
    <property type="entry name" value="HisKA"/>
    <property type="match status" value="1"/>
</dbReference>
<sequence>MILGVGAFLAGMAAASVWLVSSAKWQAHLDRAALAGAALYEALQRDGAGPVGTQITVLAPLDQALAGRGQFDRISGMPRPALVTHASILPGAAAPGTTVALTLAVVSEDLRYPLAGLTTHPDQTPAETLSALTRVMASYCSDPVLFAKAGIGPWRRVEGADLWGCDAAPRDLRMGAVVLAVIALAVLWSFVANTAAQFAGFARELGNRHRIGGPETYDSDGPQELREIVAAVNDHLVQERDRLAKRAAVLSGVSHDLGTPATRLRLRAALVADDGLRAKFEADIDQMTGIIESVLTYTRAEMDAEAPREIALESLIDSIVADYQDTGRPVSLRSPDRVVVQGGPSLFMSARGQGAVPGDRQVIVMARPIALTRAITNLVDNALKYGRRATVGLETDADGATITIEDEGTDTTVEDIERLMAPFKRGENTGAIHGYGLGLTIAATVAAQHGGALGFQPGGRGLTARIRIRRH</sequence>
<feature type="domain" description="Histidine kinase" evidence="10">
    <location>
        <begin position="252"/>
        <end position="471"/>
    </location>
</feature>
<dbReference type="InterPro" id="IPR036097">
    <property type="entry name" value="HisK_dim/P_sf"/>
</dbReference>
<evidence type="ECO:0000256" key="2">
    <source>
        <dbReference type="ARBA" id="ARBA00004651"/>
    </source>
</evidence>
<dbReference type="EMBL" id="FOLX01000001">
    <property type="protein sequence ID" value="SFC63587.1"/>
    <property type="molecule type" value="Genomic_DNA"/>
</dbReference>
<dbReference type="SUPFAM" id="SSF55874">
    <property type="entry name" value="ATPase domain of HSP90 chaperone/DNA topoisomerase II/histidine kinase"/>
    <property type="match status" value="1"/>
</dbReference>
<keyword evidence="4" id="KW-1003">Cell membrane</keyword>
<dbReference type="STRING" id="517719.SAMN05421762_1616"/>
<evidence type="ECO:0000256" key="6">
    <source>
        <dbReference type="ARBA" id="ARBA00022741"/>
    </source>
</evidence>
<evidence type="ECO:0000313" key="12">
    <source>
        <dbReference type="Proteomes" id="UP000231644"/>
    </source>
</evidence>
<evidence type="ECO:0000256" key="1">
    <source>
        <dbReference type="ARBA" id="ARBA00000085"/>
    </source>
</evidence>
<name>A0A1I1KS07_9RHOB</name>
<evidence type="ECO:0000313" key="11">
    <source>
        <dbReference type="EMBL" id="SFC63587.1"/>
    </source>
</evidence>
<proteinExistence type="predicted"/>
<evidence type="ECO:0000256" key="9">
    <source>
        <dbReference type="SAM" id="Phobius"/>
    </source>
</evidence>
<keyword evidence="9" id="KW-0472">Membrane</keyword>
<dbReference type="PANTHER" id="PTHR44936">
    <property type="entry name" value="SENSOR PROTEIN CREC"/>
    <property type="match status" value="1"/>
</dbReference>
<dbReference type="RefSeq" id="WP_093451800.1">
    <property type="nucleotide sequence ID" value="NZ_FNZG01000003.1"/>
</dbReference>
<evidence type="ECO:0000259" key="10">
    <source>
        <dbReference type="PROSITE" id="PS50109"/>
    </source>
</evidence>
<dbReference type="PANTHER" id="PTHR44936:SF10">
    <property type="entry name" value="SENSOR PROTEIN RSTB"/>
    <property type="match status" value="1"/>
</dbReference>
<dbReference type="Gene3D" id="3.30.565.10">
    <property type="entry name" value="Histidine kinase-like ATPase, C-terminal domain"/>
    <property type="match status" value="1"/>
</dbReference>
<comment type="subcellular location">
    <subcellularLocation>
        <location evidence="2">Cell membrane</location>
        <topology evidence="2">Multi-pass membrane protein</topology>
    </subcellularLocation>
</comment>
<dbReference type="Gene3D" id="1.10.287.130">
    <property type="match status" value="1"/>
</dbReference>
<dbReference type="InterPro" id="IPR003661">
    <property type="entry name" value="HisK_dim/P_dom"/>
</dbReference>
<dbReference type="Pfam" id="PF02518">
    <property type="entry name" value="HATPase_c"/>
    <property type="match status" value="1"/>
</dbReference>
<keyword evidence="12" id="KW-1185">Reference proteome</keyword>
<keyword evidence="9" id="KW-1133">Transmembrane helix</keyword>
<dbReference type="GO" id="GO:0005524">
    <property type="term" value="F:ATP binding"/>
    <property type="evidence" value="ECO:0007669"/>
    <property type="project" value="UniProtKB-KW"/>
</dbReference>
<dbReference type="AlphaFoldDB" id="A0A1I1KS07"/>
<dbReference type="SMART" id="SM00388">
    <property type="entry name" value="HisKA"/>
    <property type="match status" value="1"/>
</dbReference>
<evidence type="ECO:0000256" key="4">
    <source>
        <dbReference type="ARBA" id="ARBA00022475"/>
    </source>
</evidence>
<dbReference type="InterPro" id="IPR050980">
    <property type="entry name" value="2C_sensor_his_kinase"/>
</dbReference>
<evidence type="ECO:0000256" key="3">
    <source>
        <dbReference type="ARBA" id="ARBA00012438"/>
    </source>
</evidence>
<dbReference type="OrthoDB" id="9804645at2"/>
<dbReference type="GO" id="GO:0000155">
    <property type="term" value="F:phosphorelay sensor kinase activity"/>
    <property type="evidence" value="ECO:0007669"/>
    <property type="project" value="InterPro"/>
</dbReference>
<reference evidence="11 12" key="1">
    <citation type="submission" date="2016-10" db="EMBL/GenBank/DDBJ databases">
        <authorList>
            <person name="de Groot N.N."/>
        </authorList>
    </citation>
    <scope>NUCLEOTIDE SEQUENCE [LARGE SCALE GENOMIC DNA]</scope>
    <source>
        <strain evidence="11 12">DSM 29619</strain>
    </source>
</reference>
<dbReference type="GO" id="GO:0005886">
    <property type="term" value="C:plasma membrane"/>
    <property type="evidence" value="ECO:0007669"/>
    <property type="project" value="UniProtKB-SubCell"/>
</dbReference>
<keyword evidence="6" id="KW-0547">Nucleotide-binding</keyword>
<keyword evidence="5" id="KW-0808">Transferase</keyword>
<feature type="transmembrane region" description="Helical" evidence="9">
    <location>
        <begin position="174"/>
        <end position="201"/>
    </location>
</feature>
<evidence type="ECO:0000256" key="5">
    <source>
        <dbReference type="ARBA" id="ARBA00022679"/>
    </source>
</evidence>
<accession>A0A1I1KS07</accession>